<organism evidence="3 4">
    <name type="scientific">Echria macrotheca</name>
    <dbReference type="NCBI Taxonomy" id="438768"/>
    <lineage>
        <taxon>Eukaryota</taxon>
        <taxon>Fungi</taxon>
        <taxon>Dikarya</taxon>
        <taxon>Ascomycota</taxon>
        <taxon>Pezizomycotina</taxon>
        <taxon>Sordariomycetes</taxon>
        <taxon>Sordariomycetidae</taxon>
        <taxon>Sordariales</taxon>
        <taxon>Schizotheciaceae</taxon>
        <taxon>Echria</taxon>
    </lineage>
</organism>
<evidence type="ECO:0000313" key="4">
    <source>
        <dbReference type="Proteomes" id="UP001239445"/>
    </source>
</evidence>
<dbReference type="GO" id="GO:0008270">
    <property type="term" value="F:zinc ion binding"/>
    <property type="evidence" value="ECO:0007669"/>
    <property type="project" value="InterPro"/>
</dbReference>
<feature type="region of interest" description="Disordered" evidence="2">
    <location>
        <begin position="406"/>
        <end position="489"/>
    </location>
</feature>
<feature type="compositionally biased region" description="Polar residues" evidence="2">
    <location>
        <begin position="251"/>
        <end position="263"/>
    </location>
</feature>
<keyword evidence="1" id="KW-0539">Nucleus</keyword>
<comment type="caution">
    <text evidence="3">The sequence shown here is derived from an EMBL/GenBank/DDBJ whole genome shotgun (WGS) entry which is preliminary data.</text>
</comment>
<feature type="compositionally biased region" description="Basic and acidic residues" evidence="2">
    <location>
        <begin position="469"/>
        <end position="480"/>
    </location>
</feature>
<evidence type="ECO:0008006" key="5">
    <source>
        <dbReference type="Google" id="ProtNLM"/>
    </source>
</evidence>
<accession>A0AAJ0BI53</accession>
<dbReference type="EMBL" id="MU839829">
    <property type="protein sequence ID" value="KAK1758365.1"/>
    <property type="molecule type" value="Genomic_DNA"/>
</dbReference>
<evidence type="ECO:0000256" key="2">
    <source>
        <dbReference type="SAM" id="MobiDB-lite"/>
    </source>
</evidence>
<feature type="region of interest" description="Disordered" evidence="2">
    <location>
        <begin position="251"/>
        <end position="326"/>
    </location>
</feature>
<sequence>MAGPWCLVGSTGLTVVQANSGCIDYLSRAMPSKLPLFRDDEVFAETLATIHSYEGVIRRNESLAANLGAKLMGPVVLRAADRFFEGNITTSPVGGPMQSDSGAMLSRYSPSWVDIVKFARSNPGDIRLTTTDDGRRVCRFVMEDVRVEISEDDWLLIMSGVINHFFTPAGPREEDEEAELATIEIVEQRLTQLIKQADDVARSARHLNYQLGLRKAKITSRLNQTSQARTGSLNPGYDLRADLLRQFLSPATGQKTGQQTVGSVVSRPPSITSPLSTSTDATRVARGIPASKGWPSPIQTNAESPPPRETMSSSALGETSKEPSHPPIIPLIAARIERLSKGDAIWPACDRCRRLNIPCLKHLTSCQACTKKHTKCQWNDLGEEDMARIREDDIARAPASFRPVASTLPQAPVGGGKAETGKGARPVVKQSPAGSAPAELARSRMSLPNLLDNEELIDMAGRRASVHNGGEHAPAEKPPAEKPLAAQKL</sequence>
<proteinExistence type="predicted"/>
<evidence type="ECO:0000256" key="1">
    <source>
        <dbReference type="ARBA" id="ARBA00023242"/>
    </source>
</evidence>
<gene>
    <name evidence="3" type="ORF">QBC47DRAFT_374428</name>
</gene>
<dbReference type="AlphaFoldDB" id="A0AAJ0BI53"/>
<dbReference type="SUPFAM" id="SSF57701">
    <property type="entry name" value="Zn2/Cys6 DNA-binding domain"/>
    <property type="match status" value="1"/>
</dbReference>
<feature type="compositionally biased region" description="Low complexity" evidence="2">
    <location>
        <begin position="266"/>
        <end position="279"/>
    </location>
</feature>
<dbReference type="Proteomes" id="UP001239445">
    <property type="component" value="Unassembled WGS sequence"/>
</dbReference>
<dbReference type="InterPro" id="IPR001138">
    <property type="entry name" value="Zn2Cys6_DnaBD"/>
</dbReference>
<name>A0AAJ0BI53_9PEZI</name>
<evidence type="ECO:0000313" key="3">
    <source>
        <dbReference type="EMBL" id="KAK1758365.1"/>
    </source>
</evidence>
<dbReference type="CDD" id="cd00067">
    <property type="entry name" value="GAL4"/>
    <property type="match status" value="1"/>
</dbReference>
<protein>
    <recommendedName>
        <fullName evidence="5">Zn(2)-C6 fungal-type domain-containing protein</fullName>
    </recommendedName>
</protein>
<dbReference type="InterPro" id="IPR036864">
    <property type="entry name" value="Zn2-C6_fun-type_DNA-bd_sf"/>
</dbReference>
<dbReference type="GO" id="GO:0000981">
    <property type="term" value="F:DNA-binding transcription factor activity, RNA polymerase II-specific"/>
    <property type="evidence" value="ECO:0007669"/>
    <property type="project" value="InterPro"/>
</dbReference>
<keyword evidence="4" id="KW-1185">Reference proteome</keyword>
<reference evidence="3" key="1">
    <citation type="submission" date="2023-06" db="EMBL/GenBank/DDBJ databases">
        <title>Genome-scale phylogeny and comparative genomics of the fungal order Sordariales.</title>
        <authorList>
            <consortium name="Lawrence Berkeley National Laboratory"/>
            <person name="Hensen N."/>
            <person name="Bonometti L."/>
            <person name="Westerberg I."/>
            <person name="Brannstrom I.O."/>
            <person name="Guillou S."/>
            <person name="Cros-Aarteil S."/>
            <person name="Calhoun S."/>
            <person name="Haridas S."/>
            <person name="Kuo A."/>
            <person name="Mondo S."/>
            <person name="Pangilinan J."/>
            <person name="Riley R."/>
            <person name="Labutti K."/>
            <person name="Andreopoulos B."/>
            <person name="Lipzen A."/>
            <person name="Chen C."/>
            <person name="Yanf M."/>
            <person name="Daum C."/>
            <person name="Ng V."/>
            <person name="Clum A."/>
            <person name="Steindorff A."/>
            <person name="Ohm R."/>
            <person name="Martin F."/>
            <person name="Silar P."/>
            <person name="Natvig D."/>
            <person name="Lalanne C."/>
            <person name="Gautier V."/>
            <person name="Ament-Velasquez S.L."/>
            <person name="Kruys A."/>
            <person name="Hutchinson M.I."/>
            <person name="Powell A.J."/>
            <person name="Barry K."/>
            <person name="Miller A.N."/>
            <person name="Grigoriev I.V."/>
            <person name="Debuchy R."/>
            <person name="Gladieux P."/>
            <person name="Thoren M.H."/>
            <person name="Johannesson H."/>
        </authorList>
    </citation>
    <scope>NUCLEOTIDE SEQUENCE</scope>
    <source>
        <strain evidence="3">PSN4</strain>
    </source>
</reference>